<dbReference type="PANTHER" id="PTHR32060:SF30">
    <property type="entry name" value="CARBOXY-TERMINAL PROCESSING PROTEASE CTPA"/>
    <property type="match status" value="1"/>
</dbReference>
<dbReference type="KEGG" id="lnu:N7U66_06170"/>
<dbReference type="Proteomes" id="UP001164705">
    <property type="component" value="Chromosome"/>
</dbReference>
<dbReference type="Gene3D" id="2.30.42.10">
    <property type="match status" value="1"/>
</dbReference>
<dbReference type="GO" id="GO:0030288">
    <property type="term" value="C:outer membrane-bounded periplasmic space"/>
    <property type="evidence" value="ECO:0007669"/>
    <property type="project" value="TreeGrafter"/>
</dbReference>
<evidence type="ECO:0000259" key="2">
    <source>
        <dbReference type="SMART" id="SM00245"/>
    </source>
</evidence>
<evidence type="ECO:0000313" key="4">
    <source>
        <dbReference type="Proteomes" id="UP001164705"/>
    </source>
</evidence>
<gene>
    <name evidence="3" type="ORF">N7U66_06170</name>
</gene>
<dbReference type="GO" id="GO:0008236">
    <property type="term" value="F:serine-type peptidase activity"/>
    <property type="evidence" value="ECO:0007669"/>
    <property type="project" value="InterPro"/>
</dbReference>
<dbReference type="SMART" id="SM00245">
    <property type="entry name" value="TSPc"/>
    <property type="match status" value="1"/>
</dbReference>
<dbReference type="Gene3D" id="3.90.226.10">
    <property type="entry name" value="2-enoyl-CoA Hydratase, Chain A, domain 1"/>
    <property type="match status" value="1"/>
</dbReference>
<dbReference type="GO" id="GO:0007165">
    <property type="term" value="P:signal transduction"/>
    <property type="evidence" value="ECO:0007669"/>
    <property type="project" value="TreeGrafter"/>
</dbReference>
<dbReference type="Gene3D" id="3.30.750.170">
    <property type="match status" value="1"/>
</dbReference>
<sequence>MKKSPKALLVLLLALISLSCFEDRDDTPITVTDINDFVYRGMDAYYLYRDSVPDLAEDKQNSSNYSNYLASFDSPETCFESLIYNRSTADRFSWITSDYIALEQQFNGVSKNNGMEFGLVRYTENGNDLFGYVRYILPNTSAENVNLKRGDLFYAVNDTPLTVSNWRTLLRQDSFTLNLASYNDNGTIDTTDDSIDPTINKVMLTSIPYTENPVFKTKILQVEGENVGYLMYNGFTSNFDTALNAAFGEFRANNVQHLVLDLRYNPGGSVNSSAIMGSLVTGQFNNQVYAKLNYNSIQQDNNFNYLFVNEANGAALNSLGLNKVYVLATGSSASASEMVINSLKAYIPVIHVGTTTVGKSQASITLYDAPNFTRNEANPRHTYALQPLVAISVNKDNGQVPIDGITPDITLEERINNLGVLGDENEPLLAEALADIAATNKSVPQKSGKTIEAIFDSNDLLPHKKEMYIEQ</sequence>
<protein>
    <submittedName>
        <fullName evidence="3">S41 family peptidase</fullName>
    </submittedName>
</protein>
<dbReference type="InterPro" id="IPR005151">
    <property type="entry name" value="Tail-specific_protease"/>
</dbReference>
<keyword evidence="4" id="KW-1185">Reference proteome</keyword>
<dbReference type="InterPro" id="IPR041613">
    <property type="entry name" value="Pept_S41_N"/>
</dbReference>
<dbReference type="AlphaFoldDB" id="A0A9E8MZ50"/>
<feature type="domain" description="Tail specific protease" evidence="2">
    <location>
        <begin position="183"/>
        <end position="412"/>
    </location>
</feature>
<dbReference type="SUPFAM" id="SSF52096">
    <property type="entry name" value="ClpP/crotonase"/>
    <property type="match status" value="1"/>
</dbReference>
<dbReference type="RefSeq" id="WP_267677751.1">
    <property type="nucleotide sequence ID" value="NZ_CP113088.1"/>
</dbReference>
<evidence type="ECO:0000256" key="1">
    <source>
        <dbReference type="SAM" id="SignalP"/>
    </source>
</evidence>
<dbReference type="CDD" id="cd07561">
    <property type="entry name" value="Peptidase_S41_CPP_like"/>
    <property type="match status" value="1"/>
</dbReference>
<dbReference type="InterPro" id="IPR036034">
    <property type="entry name" value="PDZ_sf"/>
</dbReference>
<proteinExistence type="predicted"/>
<dbReference type="GO" id="GO:0004175">
    <property type="term" value="F:endopeptidase activity"/>
    <property type="evidence" value="ECO:0007669"/>
    <property type="project" value="TreeGrafter"/>
</dbReference>
<dbReference type="PROSITE" id="PS51257">
    <property type="entry name" value="PROKAR_LIPOPROTEIN"/>
    <property type="match status" value="1"/>
</dbReference>
<name>A0A9E8MZ50_9FLAO</name>
<dbReference type="InterPro" id="IPR029045">
    <property type="entry name" value="ClpP/crotonase-like_dom_sf"/>
</dbReference>
<reference evidence="3" key="1">
    <citation type="submission" date="2022-11" db="EMBL/GenBank/DDBJ databases">
        <title>Lacinutrix neustonica HL-RS19T sp. nov., isolated from the surface microlayer sample of brackish Lake Shihwa.</title>
        <authorList>
            <person name="Choi J.Y."/>
            <person name="Hwang C.Y."/>
        </authorList>
    </citation>
    <scope>NUCLEOTIDE SEQUENCE</scope>
    <source>
        <strain evidence="3">HL-RS19</strain>
    </source>
</reference>
<keyword evidence="1" id="KW-0732">Signal</keyword>
<feature type="chain" id="PRO_5038999001" evidence="1">
    <location>
        <begin position="23"/>
        <end position="471"/>
    </location>
</feature>
<dbReference type="Pfam" id="PF18294">
    <property type="entry name" value="Pept_S41_N"/>
    <property type="match status" value="1"/>
</dbReference>
<feature type="signal peptide" evidence="1">
    <location>
        <begin position="1"/>
        <end position="22"/>
    </location>
</feature>
<dbReference type="EMBL" id="CP113088">
    <property type="protein sequence ID" value="WAC03177.1"/>
    <property type="molecule type" value="Genomic_DNA"/>
</dbReference>
<evidence type="ECO:0000313" key="3">
    <source>
        <dbReference type="EMBL" id="WAC03177.1"/>
    </source>
</evidence>
<dbReference type="SUPFAM" id="SSF50156">
    <property type="entry name" value="PDZ domain-like"/>
    <property type="match status" value="1"/>
</dbReference>
<dbReference type="GO" id="GO:0006508">
    <property type="term" value="P:proteolysis"/>
    <property type="evidence" value="ECO:0007669"/>
    <property type="project" value="InterPro"/>
</dbReference>
<dbReference type="Pfam" id="PF03572">
    <property type="entry name" value="Peptidase_S41"/>
    <property type="match status" value="1"/>
</dbReference>
<organism evidence="3 4">
    <name type="scientific">Lacinutrix neustonica</name>
    <dbReference type="NCBI Taxonomy" id="2980107"/>
    <lineage>
        <taxon>Bacteria</taxon>
        <taxon>Pseudomonadati</taxon>
        <taxon>Bacteroidota</taxon>
        <taxon>Flavobacteriia</taxon>
        <taxon>Flavobacteriales</taxon>
        <taxon>Flavobacteriaceae</taxon>
        <taxon>Lacinutrix</taxon>
    </lineage>
</organism>
<accession>A0A9E8MZ50</accession>
<dbReference type="PANTHER" id="PTHR32060">
    <property type="entry name" value="TAIL-SPECIFIC PROTEASE"/>
    <property type="match status" value="1"/>
</dbReference>